<comment type="caution">
    <text evidence="1">The sequence shown here is derived from an EMBL/GenBank/DDBJ whole genome shotgun (WGS) entry which is preliminary data.</text>
</comment>
<proteinExistence type="predicted"/>
<dbReference type="InterPro" id="IPR011990">
    <property type="entry name" value="TPR-like_helical_dom_sf"/>
</dbReference>
<accession>A0A9D9HD89</accession>
<organism evidence="1 2">
    <name type="scientific">Candidatus Avitreponema avistercoris</name>
    <dbReference type="NCBI Taxonomy" id="2840705"/>
    <lineage>
        <taxon>Bacteria</taxon>
        <taxon>Pseudomonadati</taxon>
        <taxon>Spirochaetota</taxon>
        <taxon>Spirochaetia</taxon>
        <taxon>Spirochaetales</taxon>
        <taxon>Candidatus Avitreponema</taxon>
    </lineage>
</organism>
<dbReference type="Proteomes" id="UP000823616">
    <property type="component" value="Unassembled WGS sequence"/>
</dbReference>
<reference evidence="1" key="2">
    <citation type="journal article" date="2021" name="PeerJ">
        <title>Extensive microbial diversity within the chicken gut microbiome revealed by metagenomics and culture.</title>
        <authorList>
            <person name="Gilroy R."/>
            <person name="Ravi A."/>
            <person name="Getino M."/>
            <person name="Pursley I."/>
            <person name="Horton D.L."/>
            <person name="Alikhan N.F."/>
            <person name="Baker D."/>
            <person name="Gharbi K."/>
            <person name="Hall N."/>
            <person name="Watson M."/>
            <person name="Adriaenssens E.M."/>
            <person name="Foster-Nyarko E."/>
            <person name="Jarju S."/>
            <person name="Secka A."/>
            <person name="Antonio M."/>
            <person name="Oren A."/>
            <person name="Chaudhuri R.R."/>
            <person name="La Ragione R."/>
            <person name="Hildebrand F."/>
            <person name="Pallen M.J."/>
        </authorList>
    </citation>
    <scope>NUCLEOTIDE SEQUENCE</scope>
    <source>
        <strain evidence="1">B3-4054</strain>
    </source>
</reference>
<evidence type="ECO:0000313" key="1">
    <source>
        <dbReference type="EMBL" id="MBO8449940.1"/>
    </source>
</evidence>
<dbReference type="SUPFAM" id="SSF48452">
    <property type="entry name" value="TPR-like"/>
    <property type="match status" value="1"/>
</dbReference>
<dbReference type="Gene3D" id="1.25.40.10">
    <property type="entry name" value="Tetratricopeptide repeat domain"/>
    <property type="match status" value="1"/>
</dbReference>
<evidence type="ECO:0000313" key="2">
    <source>
        <dbReference type="Proteomes" id="UP000823616"/>
    </source>
</evidence>
<gene>
    <name evidence="1" type="ORF">IAA96_02425</name>
</gene>
<protein>
    <submittedName>
        <fullName evidence="1">Uncharacterized protein</fullName>
    </submittedName>
</protein>
<dbReference type="PROSITE" id="PS51257">
    <property type="entry name" value="PROKAR_LIPOPROTEIN"/>
    <property type="match status" value="1"/>
</dbReference>
<dbReference type="AlphaFoldDB" id="A0A9D9HD89"/>
<reference evidence="1" key="1">
    <citation type="submission" date="2020-10" db="EMBL/GenBank/DDBJ databases">
        <authorList>
            <person name="Gilroy R."/>
        </authorList>
    </citation>
    <scope>NUCLEOTIDE SEQUENCE</scope>
    <source>
        <strain evidence="1">B3-4054</strain>
    </source>
</reference>
<sequence length="148" mass="16483">MKITPFSLRPAQYGRFFRLAVILLAFTACQTVPLKEEIPADLTAEELSLMGQNALDRNNYAAAEIYYDTVLERYAGDIRAVTAAEYEIAHIRVKQEHWADAKPLLEKIIARYETTGGAGLPPEYLVLARNDLARVLLAETPEAAGTEE</sequence>
<dbReference type="EMBL" id="JADIMS010000040">
    <property type="protein sequence ID" value="MBO8449940.1"/>
    <property type="molecule type" value="Genomic_DNA"/>
</dbReference>
<name>A0A9D9HD89_9SPIR</name>